<dbReference type="Proteomes" id="UP001403385">
    <property type="component" value="Unassembled WGS sequence"/>
</dbReference>
<evidence type="ECO:0000313" key="3">
    <source>
        <dbReference type="Proteomes" id="UP001403385"/>
    </source>
</evidence>
<sequence>MKFLLTLFFVTSSFLICTAQEDNSVGKHINAVRNKVMKEGREILKEGSEDRLSFFRTSTTNKFTEVEYYFDQYTGVCLGYTVIYYNLEQINKVVKLMNKDMVNVDDTSWKDYKMKLNFDLVYETDHFAVNVEPFE</sequence>
<protein>
    <submittedName>
        <fullName evidence="2">Uncharacterized protein</fullName>
    </submittedName>
</protein>
<organism evidence="2 3">
    <name type="scientific">Rapidithrix thailandica</name>
    <dbReference type="NCBI Taxonomy" id="413964"/>
    <lineage>
        <taxon>Bacteria</taxon>
        <taxon>Pseudomonadati</taxon>
        <taxon>Bacteroidota</taxon>
        <taxon>Cytophagia</taxon>
        <taxon>Cytophagales</taxon>
        <taxon>Flammeovirgaceae</taxon>
        <taxon>Rapidithrix</taxon>
    </lineage>
</organism>
<accession>A0AAW9RY04</accession>
<feature type="signal peptide" evidence="1">
    <location>
        <begin position="1"/>
        <end position="19"/>
    </location>
</feature>
<name>A0AAW9RY04_9BACT</name>
<dbReference type="EMBL" id="JBDKWZ010000001">
    <property type="protein sequence ID" value="MEN7546428.1"/>
    <property type="molecule type" value="Genomic_DNA"/>
</dbReference>
<feature type="chain" id="PRO_5043600553" evidence="1">
    <location>
        <begin position="20"/>
        <end position="135"/>
    </location>
</feature>
<keyword evidence="1" id="KW-0732">Signal</keyword>
<dbReference type="AlphaFoldDB" id="A0AAW9RY04"/>
<reference evidence="2 3" key="1">
    <citation type="submission" date="2024-04" db="EMBL/GenBank/DDBJ databases">
        <title>Novel genus in family Flammeovirgaceae.</title>
        <authorList>
            <person name="Nguyen T.H."/>
            <person name="Vuong T.Q."/>
            <person name="Le H."/>
            <person name="Kim S.-G."/>
        </authorList>
    </citation>
    <scope>NUCLEOTIDE SEQUENCE [LARGE SCALE GENOMIC DNA]</scope>
    <source>
        <strain evidence="2 3">JCM 23209</strain>
    </source>
</reference>
<dbReference type="RefSeq" id="WP_346819215.1">
    <property type="nucleotide sequence ID" value="NZ_JBDKWZ010000001.1"/>
</dbReference>
<evidence type="ECO:0000256" key="1">
    <source>
        <dbReference type="SAM" id="SignalP"/>
    </source>
</evidence>
<proteinExistence type="predicted"/>
<comment type="caution">
    <text evidence="2">The sequence shown here is derived from an EMBL/GenBank/DDBJ whole genome shotgun (WGS) entry which is preliminary data.</text>
</comment>
<gene>
    <name evidence="2" type="ORF">AAG747_00825</name>
</gene>
<evidence type="ECO:0000313" key="2">
    <source>
        <dbReference type="EMBL" id="MEN7546428.1"/>
    </source>
</evidence>
<keyword evidence="3" id="KW-1185">Reference proteome</keyword>